<evidence type="ECO:0000256" key="2">
    <source>
        <dbReference type="ARBA" id="ARBA00022670"/>
    </source>
</evidence>
<keyword evidence="4" id="KW-0378">Hydrolase</keyword>
<evidence type="ECO:0000313" key="10">
    <source>
        <dbReference type="EMBL" id="NKI44762.1"/>
    </source>
</evidence>
<organism evidence="10 11">
    <name type="scientific">Streptomyces physcomitrii</name>
    <dbReference type="NCBI Taxonomy" id="2724184"/>
    <lineage>
        <taxon>Bacteria</taxon>
        <taxon>Bacillati</taxon>
        <taxon>Actinomycetota</taxon>
        <taxon>Actinomycetes</taxon>
        <taxon>Kitasatosporales</taxon>
        <taxon>Streptomycetaceae</taxon>
        <taxon>Streptomyces</taxon>
    </lineage>
</organism>
<dbReference type="PRINTS" id="PR00861">
    <property type="entry name" value="ALYTICPTASE"/>
</dbReference>
<feature type="domain" description="Peptidase S1" evidence="8">
    <location>
        <begin position="222"/>
        <end position="372"/>
    </location>
</feature>
<evidence type="ECO:0000256" key="4">
    <source>
        <dbReference type="ARBA" id="ARBA00022801"/>
    </source>
</evidence>
<reference evidence="10 11" key="1">
    <citation type="submission" date="2020-04" db="EMBL/GenBank/DDBJ databases">
        <title>Phylogenetic Diversity and Antibacterial Activity against Ralstonia solanacearum of Endophytic Actinomycete Isolated from Moss.</title>
        <authorList>
            <person name="Zhuang X."/>
        </authorList>
    </citation>
    <scope>NUCLEOTIDE SEQUENCE [LARGE SCALE GENOMIC DNA]</scope>
    <source>
        <strain evidence="10 11">LD120</strain>
    </source>
</reference>
<evidence type="ECO:0000313" key="11">
    <source>
        <dbReference type="Proteomes" id="UP000772196"/>
    </source>
</evidence>
<evidence type="ECO:0000256" key="6">
    <source>
        <dbReference type="ARBA" id="ARBA00023145"/>
    </source>
</evidence>
<keyword evidence="2" id="KW-0645">Protease</keyword>
<evidence type="ECO:0000256" key="1">
    <source>
        <dbReference type="ARBA" id="ARBA00007664"/>
    </source>
</evidence>
<evidence type="ECO:0000256" key="7">
    <source>
        <dbReference type="ARBA" id="ARBA00023157"/>
    </source>
</evidence>
<sequence>MPGASRPGRPARPRPAWRFALKHARPTPRHAARHSLRSTALAAAGAALLLGAAALPAASAAPSPDPLTAGAAAQLAADISAQLGPAAAGAYYDAVNRRLVVNVLDEKAADRVRAAGAESRLVAHSLATLDAARATLKERASVPGSSWAMDPKTNRVVVTADRTVTGERLARLTEVVDSLGDRATVTRTAGEFRPLVAGGQAIWGEGGRCSLGFNVTKGGKPYFLTAGHCTEAIASWSAKQGGPVIAKTQSGSFPGDDYGLAKYTGDTPHPSAVDLYDGSRQKISKAGQATVGQQVTRSGSTTKVHDGEVTALNATVNYKEGAVEGLIRTDVCAEPGDSGGSLFDGESALGLTSGGNGNCTMGGVTFFQPVGEALQKTGTQIG</sequence>
<dbReference type="CDD" id="cd21112">
    <property type="entry name" value="alphaLP-like"/>
    <property type="match status" value="1"/>
</dbReference>
<protein>
    <submittedName>
        <fullName evidence="10">S1 family peptidase</fullName>
    </submittedName>
</protein>
<comment type="similarity">
    <text evidence="1">Belongs to the peptidase S1 family.</text>
</comment>
<dbReference type="Gene3D" id="3.30.300.50">
    <property type="match status" value="1"/>
</dbReference>
<name>A0ABX1H8U0_9ACTN</name>
<keyword evidence="11" id="KW-1185">Reference proteome</keyword>
<dbReference type="Pfam" id="PF00089">
    <property type="entry name" value="Trypsin"/>
    <property type="match status" value="1"/>
</dbReference>
<keyword evidence="7" id="KW-1015">Disulfide bond</keyword>
<evidence type="ECO:0000256" key="3">
    <source>
        <dbReference type="ARBA" id="ARBA00022729"/>
    </source>
</evidence>
<evidence type="ECO:0000259" key="9">
    <source>
        <dbReference type="Pfam" id="PF02983"/>
    </source>
</evidence>
<proteinExistence type="inferred from homology"/>
<dbReference type="InterPro" id="IPR043504">
    <property type="entry name" value="Peptidase_S1_PA_chymotrypsin"/>
</dbReference>
<dbReference type="InterPro" id="IPR009003">
    <property type="entry name" value="Peptidase_S1_PA"/>
</dbReference>
<gene>
    <name evidence="10" type="ORF">HFV08_26665</name>
</gene>
<dbReference type="Pfam" id="PF02983">
    <property type="entry name" value="Pro_Al_protease"/>
    <property type="match status" value="1"/>
</dbReference>
<feature type="domain" description="Peptidase S1A alpha-lytic prodomain" evidence="9">
    <location>
        <begin position="124"/>
        <end position="179"/>
    </location>
</feature>
<dbReference type="Proteomes" id="UP000772196">
    <property type="component" value="Unassembled WGS sequence"/>
</dbReference>
<evidence type="ECO:0000256" key="5">
    <source>
        <dbReference type="ARBA" id="ARBA00022825"/>
    </source>
</evidence>
<dbReference type="InterPro" id="IPR001254">
    <property type="entry name" value="Trypsin_dom"/>
</dbReference>
<dbReference type="InterPro" id="IPR004236">
    <property type="entry name" value="Pept_S1_alpha_lytic"/>
</dbReference>
<dbReference type="EMBL" id="JAAWWP010000021">
    <property type="protein sequence ID" value="NKI44762.1"/>
    <property type="molecule type" value="Genomic_DNA"/>
</dbReference>
<dbReference type="Gene3D" id="2.40.10.10">
    <property type="entry name" value="Trypsin-like serine proteases"/>
    <property type="match status" value="2"/>
</dbReference>
<comment type="caution">
    <text evidence="10">The sequence shown here is derived from an EMBL/GenBank/DDBJ whole genome shotgun (WGS) entry which is preliminary data.</text>
</comment>
<keyword evidence="3" id="KW-0732">Signal</keyword>
<accession>A0ABX1H8U0</accession>
<dbReference type="InterPro" id="IPR035070">
    <property type="entry name" value="Streptogrisin_prodomain"/>
</dbReference>
<keyword evidence="5" id="KW-0720">Serine protease</keyword>
<keyword evidence="6" id="KW-0865">Zymogen</keyword>
<dbReference type="PIRSF" id="PIRSF001134">
    <property type="entry name" value="Streptogrisin"/>
    <property type="match status" value="1"/>
</dbReference>
<dbReference type="InterPro" id="IPR001316">
    <property type="entry name" value="Pept_S1A_streptogrisin"/>
</dbReference>
<evidence type="ECO:0000259" key="8">
    <source>
        <dbReference type="Pfam" id="PF00089"/>
    </source>
</evidence>
<dbReference type="SUPFAM" id="SSF50494">
    <property type="entry name" value="Trypsin-like serine proteases"/>
    <property type="match status" value="1"/>
</dbReference>